<accession>A0A836H3I4</accession>
<reference evidence="2 3" key="1">
    <citation type="submission" date="2021-02" db="EMBL/GenBank/DDBJ databases">
        <title>Leishmania (Mundinia) enrietti genome sequencing and assembly.</title>
        <authorList>
            <person name="Almutairi H."/>
            <person name="Gatherer D."/>
        </authorList>
    </citation>
    <scope>NUCLEOTIDE SEQUENCE [LARGE SCALE GENOMIC DNA]</scope>
    <source>
        <strain evidence="2">CUR178</strain>
    </source>
</reference>
<gene>
    <name evidence="2" type="ORF">CUR178_08131</name>
</gene>
<keyword evidence="3" id="KW-1185">Reference proteome</keyword>
<evidence type="ECO:0000313" key="2">
    <source>
        <dbReference type="EMBL" id="KAG5485159.1"/>
    </source>
</evidence>
<comment type="caution">
    <text evidence="2">The sequence shown here is derived from an EMBL/GenBank/DDBJ whole genome shotgun (WGS) entry which is preliminary data.</text>
</comment>
<dbReference type="KEGG" id="lenr:94175274"/>
<dbReference type="GeneID" id="94175274"/>
<evidence type="ECO:0000256" key="1">
    <source>
        <dbReference type="SAM" id="MobiDB-lite"/>
    </source>
</evidence>
<dbReference type="EMBL" id="JAFHKP010000008">
    <property type="protein sequence ID" value="KAG5485159.1"/>
    <property type="molecule type" value="Genomic_DNA"/>
</dbReference>
<name>A0A836H3I4_LEIEN</name>
<feature type="region of interest" description="Disordered" evidence="1">
    <location>
        <begin position="82"/>
        <end position="101"/>
    </location>
</feature>
<dbReference type="OrthoDB" id="10407337at2759"/>
<dbReference type="RefSeq" id="XP_067695423.1">
    <property type="nucleotide sequence ID" value="XM_067839764.1"/>
</dbReference>
<organism evidence="2 3">
    <name type="scientific">Leishmania enriettii</name>
    <dbReference type="NCBI Taxonomy" id="5663"/>
    <lineage>
        <taxon>Eukaryota</taxon>
        <taxon>Discoba</taxon>
        <taxon>Euglenozoa</taxon>
        <taxon>Kinetoplastea</taxon>
        <taxon>Metakinetoplastina</taxon>
        <taxon>Trypanosomatida</taxon>
        <taxon>Trypanosomatidae</taxon>
        <taxon>Leishmaniinae</taxon>
        <taxon>Leishmania</taxon>
    </lineage>
</organism>
<sequence>MTLKSAGRNAALKKIATTAVVSGAAAKGSSEVVWLLPPAARNAGSAPLHGGGKDRFPPCGSPQGCSIGSTCSALGALQAIAGSRSQSTMPATARPIKSPAK</sequence>
<proteinExistence type="predicted"/>
<dbReference type="AlphaFoldDB" id="A0A836H3I4"/>
<protein>
    <submittedName>
        <fullName evidence="2">Uncharacterized protein</fullName>
    </submittedName>
</protein>
<evidence type="ECO:0000313" key="3">
    <source>
        <dbReference type="Proteomes" id="UP000674179"/>
    </source>
</evidence>
<dbReference type="Proteomes" id="UP000674179">
    <property type="component" value="Chromosome 8"/>
</dbReference>